<dbReference type="PROSITE" id="PS51459">
    <property type="entry name" value="FIDO"/>
    <property type="match status" value="1"/>
</dbReference>
<name>A0ABT9W1Z3_9BACI</name>
<dbReference type="RefSeq" id="WP_307396099.1">
    <property type="nucleotide sequence ID" value="NZ_BAAADK010000014.1"/>
</dbReference>
<gene>
    <name evidence="2" type="ORF">J2S11_003203</name>
</gene>
<comment type="caution">
    <text evidence="2">The sequence shown here is derived from an EMBL/GenBank/DDBJ whole genome shotgun (WGS) entry which is preliminary data.</text>
</comment>
<evidence type="ECO:0000259" key="1">
    <source>
        <dbReference type="PROSITE" id="PS51459"/>
    </source>
</evidence>
<accession>A0ABT9W1Z3</accession>
<dbReference type="EMBL" id="JAUSTY010000014">
    <property type="protein sequence ID" value="MDQ0167278.1"/>
    <property type="molecule type" value="Genomic_DNA"/>
</dbReference>
<proteinExistence type="predicted"/>
<sequence length="264" mass="31138">MDKYKQAVTLWQSYGINSIASLDKYLDSFRILFAYHSGRIENEEITYHDTREIFENGQVSNYTGNPRALFEQHNQKLCYELLKESIIHQVPLSIELIKEIHKVLTNGTYDERRYITNKERPGEFKKHDYVTGLHEVGSPVEHVEADLAELITEVNHYKGKDPLKVAAYLHAKFEYIHPFADGNGRVGRTVMNYYLMIKNHPPLIIYDEDKRLYYECLQKYDEAEDLKPLYEFLKYETEKTWEKAMKLADSANHERKGLSDFLEQ</sequence>
<dbReference type="InterPro" id="IPR040198">
    <property type="entry name" value="Fido_containing"/>
</dbReference>
<organism evidence="2 3">
    <name type="scientific">Caldalkalibacillus horti</name>
    <dbReference type="NCBI Taxonomy" id="77523"/>
    <lineage>
        <taxon>Bacteria</taxon>
        <taxon>Bacillati</taxon>
        <taxon>Bacillota</taxon>
        <taxon>Bacilli</taxon>
        <taxon>Bacillales</taxon>
        <taxon>Bacillaceae</taxon>
        <taxon>Caldalkalibacillus</taxon>
    </lineage>
</organism>
<dbReference type="InterPro" id="IPR036597">
    <property type="entry name" value="Fido-like_dom_sf"/>
</dbReference>
<evidence type="ECO:0000313" key="3">
    <source>
        <dbReference type="Proteomes" id="UP001235840"/>
    </source>
</evidence>
<dbReference type="PANTHER" id="PTHR13504:SF38">
    <property type="entry name" value="FIDO DOMAIN-CONTAINING PROTEIN"/>
    <property type="match status" value="1"/>
</dbReference>
<dbReference type="PANTHER" id="PTHR13504">
    <property type="entry name" value="FIDO DOMAIN-CONTAINING PROTEIN DDB_G0283145"/>
    <property type="match status" value="1"/>
</dbReference>
<dbReference type="Pfam" id="PF02661">
    <property type="entry name" value="Fic"/>
    <property type="match status" value="1"/>
</dbReference>
<dbReference type="SUPFAM" id="SSF140931">
    <property type="entry name" value="Fic-like"/>
    <property type="match status" value="1"/>
</dbReference>
<reference evidence="2 3" key="1">
    <citation type="submission" date="2023-07" db="EMBL/GenBank/DDBJ databases">
        <title>Genomic Encyclopedia of Type Strains, Phase IV (KMG-IV): sequencing the most valuable type-strain genomes for metagenomic binning, comparative biology and taxonomic classification.</title>
        <authorList>
            <person name="Goeker M."/>
        </authorList>
    </citation>
    <scope>NUCLEOTIDE SEQUENCE [LARGE SCALE GENOMIC DNA]</scope>
    <source>
        <strain evidence="2 3">DSM 12751</strain>
    </source>
</reference>
<evidence type="ECO:0000313" key="2">
    <source>
        <dbReference type="EMBL" id="MDQ0167278.1"/>
    </source>
</evidence>
<dbReference type="Proteomes" id="UP001235840">
    <property type="component" value="Unassembled WGS sequence"/>
</dbReference>
<keyword evidence="3" id="KW-1185">Reference proteome</keyword>
<dbReference type="Gene3D" id="1.10.3290.10">
    <property type="entry name" value="Fido-like domain"/>
    <property type="match status" value="1"/>
</dbReference>
<feature type="domain" description="Fido" evidence="1">
    <location>
        <begin position="92"/>
        <end position="235"/>
    </location>
</feature>
<protein>
    <submittedName>
        <fullName evidence="2">Fic family protein</fullName>
    </submittedName>
</protein>
<dbReference type="InterPro" id="IPR003812">
    <property type="entry name" value="Fido"/>
</dbReference>